<gene>
    <name evidence="1" type="ORF">BD310DRAFT_630242</name>
</gene>
<evidence type="ECO:0000313" key="1">
    <source>
        <dbReference type="EMBL" id="TBU56324.1"/>
    </source>
</evidence>
<protein>
    <submittedName>
        <fullName evidence="1">Uncharacterized protein</fullName>
    </submittedName>
</protein>
<organism evidence="1 2">
    <name type="scientific">Dichomitus squalens</name>
    <dbReference type="NCBI Taxonomy" id="114155"/>
    <lineage>
        <taxon>Eukaryota</taxon>
        <taxon>Fungi</taxon>
        <taxon>Dikarya</taxon>
        <taxon>Basidiomycota</taxon>
        <taxon>Agaricomycotina</taxon>
        <taxon>Agaricomycetes</taxon>
        <taxon>Polyporales</taxon>
        <taxon>Polyporaceae</taxon>
        <taxon>Dichomitus</taxon>
    </lineage>
</organism>
<accession>A0A4Q9N9R6</accession>
<evidence type="ECO:0000313" key="2">
    <source>
        <dbReference type="Proteomes" id="UP000292082"/>
    </source>
</evidence>
<proteinExistence type="predicted"/>
<name>A0A4Q9N9R6_9APHY</name>
<dbReference type="Proteomes" id="UP000292082">
    <property type="component" value="Unassembled WGS sequence"/>
</dbReference>
<dbReference type="EMBL" id="ML145153">
    <property type="protein sequence ID" value="TBU56324.1"/>
    <property type="molecule type" value="Genomic_DNA"/>
</dbReference>
<dbReference type="AlphaFoldDB" id="A0A4Q9N9R6"/>
<reference evidence="1 2" key="1">
    <citation type="submission" date="2019-01" db="EMBL/GenBank/DDBJ databases">
        <title>Draft genome sequences of three monokaryotic isolates of the white-rot basidiomycete fungus Dichomitus squalens.</title>
        <authorList>
            <consortium name="DOE Joint Genome Institute"/>
            <person name="Lopez S.C."/>
            <person name="Andreopoulos B."/>
            <person name="Pangilinan J."/>
            <person name="Lipzen A."/>
            <person name="Riley R."/>
            <person name="Ahrendt S."/>
            <person name="Ng V."/>
            <person name="Barry K."/>
            <person name="Daum C."/>
            <person name="Grigoriev I.V."/>
            <person name="Hilden K.S."/>
            <person name="Makela M.R."/>
            <person name="de Vries R.P."/>
        </authorList>
    </citation>
    <scope>NUCLEOTIDE SEQUENCE [LARGE SCALE GENOMIC DNA]</scope>
    <source>
        <strain evidence="1 2">CBS 464.89</strain>
    </source>
</reference>
<sequence length="247" mass="26343">MCITTATCPPTAADVRRPCTDWCSLRTRPRTSGVAAIPRHPRRRGSVSSRQTCSCSTAVGRYCPCRGANDMKRSQCNTHLVAHGCIGTRPADFANGVRVRDRRADAAVRTAANVAGCTLSPRLASPAWRDKRVVGPARMAETSEGTSAKTASGDDRVVRAVTAMGKVLERAFVDGTHGSRPRPRMGVMQRRGWAACSVRVRLVRVVVGGRAVLGCAVVRSRRKIGGTSFCACTYGGQGWEGQAEDGA</sequence>
<keyword evidence="2" id="KW-1185">Reference proteome</keyword>